<dbReference type="EMBL" id="LR797151">
    <property type="protein sequence ID" value="CAB4189744.1"/>
    <property type="molecule type" value="Genomic_DNA"/>
</dbReference>
<evidence type="ECO:0000313" key="2">
    <source>
        <dbReference type="EMBL" id="CAB4189744.1"/>
    </source>
</evidence>
<dbReference type="InterPro" id="IPR047987">
    <property type="entry name" value="Gp19-like_virus"/>
</dbReference>
<sequence>MNVPQEMVDDFRNHLWACFKYLGIGEPTPLQYAMAEAMQNGPKDFQMQAGRGAGKSVINACFASWRLLMDSNKTIMVLSATSGRAISFIAQVRKIIDVVPYCEHLKPKEHDKDNAFGFNVGCKTSYGQDLSCYAKGITGQITGSHADDIIVDDIEIEKNSDTPYARERLLNKIAELEQIRNNTADGCIRILGTFQSTDSVYLKLSNSYPIIKFPAIMPNPDIAGEIDYCSDYILKLGLEIGDSTQPERFPLDVLKQREAKIGLKLFSLHYKLDPTLSDRSKYPLKLEDLIILDVNAELFPEKITWEKRSHNKTIESFGITGDLLYDPQWVSPNFIPYQQTVMFVDPSGRGEDETAICIASFVNGYIVVHELIGLQGGYAEPILRKIGKLAYEYKIKCIRVESNFGDAMYCNLLKPVVCSMCGPIAIEDFRVTGNKEQRIIKVLEPLMSVHKLIFNIKAIKDPENQKQITRITERRGSLKHDDRVDILGSAVAYWQGMVSLDADMHIGRNKIKEQKEIIKDWLSNKRSIGLLGDRISGAILLNGDPVNMKKTYPSVIKQRYKR</sequence>
<dbReference type="InterPro" id="IPR054762">
    <property type="entry name" value="Gp19_RNaseH-like"/>
</dbReference>
<reference evidence="2" key="1">
    <citation type="submission" date="2020-05" db="EMBL/GenBank/DDBJ databases">
        <authorList>
            <person name="Chiriac C."/>
            <person name="Salcher M."/>
            <person name="Ghai R."/>
            <person name="Kavagutti S V."/>
        </authorList>
    </citation>
    <scope>NUCLEOTIDE SEQUENCE</scope>
</reference>
<dbReference type="Gene3D" id="3.40.50.300">
    <property type="entry name" value="P-loop containing nucleotide triphosphate hydrolases"/>
    <property type="match status" value="1"/>
</dbReference>
<organism evidence="2">
    <name type="scientific">uncultured Caudovirales phage</name>
    <dbReference type="NCBI Taxonomy" id="2100421"/>
    <lineage>
        <taxon>Viruses</taxon>
        <taxon>Duplodnaviria</taxon>
        <taxon>Heunggongvirae</taxon>
        <taxon>Uroviricota</taxon>
        <taxon>Caudoviricetes</taxon>
        <taxon>Peduoviridae</taxon>
        <taxon>Maltschvirus</taxon>
        <taxon>Maltschvirus maltsch</taxon>
    </lineage>
</organism>
<accession>A0A6J5RDS1</accession>
<dbReference type="NCBIfam" id="NF033889">
    <property type="entry name" value="termin_lrg_T7"/>
    <property type="match status" value="1"/>
</dbReference>
<feature type="domain" description="Terminase large subunit ribonuclease H-like" evidence="1">
    <location>
        <begin position="344"/>
        <end position="452"/>
    </location>
</feature>
<dbReference type="SUPFAM" id="SSF52540">
    <property type="entry name" value="P-loop containing nucleoside triphosphate hydrolases"/>
    <property type="match status" value="1"/>
</dbReference>
<dbReference type="Pfam" id="PF22530">
    <property type="entry name" value="Terminase-T7_RNaseH-like"/>
    <property type="match status" value="1"/>
</dbReference>
<gene>
    <name evidence="2" type="ORF">UFOVP1192_12</name>
</gene>
<protein>
    <recommendedName>
        <fullName evidence="1">Terminase large subunit ribonuclease H-like domain-containing protein</fullName>
    </recommendedName>
</protein>
<dbReference type="InterPro" id="IPR027417">
    <property type="entry name" value="P-loop_NTPase"/>
</dbReference>
<name>A0A6J5RDS1_9CAUD</name>
<evidence type="ECO:0000259" key="1">
    <source>
        <dbReference type="Pfam" id="PF22530"/>
    </source>
</evidence>
<proteinExistence type="predicted"/>
<dbReference type="Gene3D" id="3.30.420.240">
    <property type="match status" value="1"/>
</dbReference>